<evidence type="ECO:0000256" key="2">
    <source>
        <dbReference type="RuleBase" id="RU003616"/>
    </source>
</evidence>
<sequence length="135" mass="15300">MSKPDPRTWMWSDAVEMLARAERLHRELFRPAPGQARPRCWEPPVDMLETERELLVLAALPGVDPEAISLRIEDGRLLIAGERVLPPQLRTATIHRLELPQGRFERQLALPAGRYEVGHPSMVNGCLVVVLRKLA</sequence>
<accession>A0A1Y6CQ98</accession>
<dbReference type="CDD" id="cd06464">
    <property type="entry name" value="ACD_sHsps-like"/>
    <property type="match status" value="1"/>
</dbReference>
<dbReference type="PROSITE" id="PS01031">
    <property type="entry name" value="SHSP"/>
    <property type="match status" value="1"/>
</dbReference>
<dbReference type="Gene3D" id="2.60.40.790">
    <property type="match status" value="1"/>
</dbReference>
<dbReference type="Pfam" id="PF00011">
    <property type="entry name" value="HSP20"/>
    <property type="match status" value="1"/>
</dbReference>
<evidence type="ECO:0000256" key="1">
    <source>
        <dbReference type="PROSITE-ProRule" id="PRU00285"/>
    </source>
</evidence>
<dbReference type="STRING" id="560819.SAMN05428998_14230"/>
<evidence type="ECO:0000313" key="4">
    <source>
        <dbReference type="EMBL" id="SMF80946.1"/>
    </source>
</evidence>
<protein>
    <submittedName>
        <fullName evidence="4">Molecular chaperone IbpA, HSP20 family</fullName>
    </submittedName>
</protein>
<reference evidence="4 5" key="1">
    <citation type="submission" date="2017-04" db="EMBL/GenBank/DDBJ databases">
        <authorList>
            <person name="Afonso C.L."/>
            <person name="Miller P.J."/>
            <person name="Scott M.A."/>
            <person name="Spackman E."/>
            <person name="Goraichik I."/>
            <person name="Dimitrov K.M."/>
            <person name="Suarez D.L."/>
            <person name="Swayne D.E."/>
        </authorList>
    </citation>
    <scope>NUCLEOTIDE SEQUENCE [LARGE SCALE GENOMIC DNA]</scope>
    <source>
        <strain evidence="4 5">USBA 355</strain>
    </source>
</reference>
<dbReference type="AlphaFoldDB" id="A0A1Y6CQ98"/>
<evidence type="ECO:0000259" key="3">
    <source>
        <dbReference type="PROSITE" id="PS01031"/>
    </source>
</evidence>
<dbReference type="EMBL" id="FWZX01000042">
    <property type="protein sequence ID" value="SMF80946.1"/>
    <property type="molecule type" value="Genomic_DNA"/>
</dbReference>
<dbReference type="RefSeq" id="WP_085126567.1">
    <property type="nucleotide sequence ID" value="NZ_FWZX01000042.1"/>
</dbReference>
<evidence type="ECO:0000313" key="5">
    <source>
        <dbReference type="Proteomes" id="UP000192917"/>
    </source>
</evidence>
<proteinExistence type="inferred from homology"/>
<keyword evidence="5" id="KW-1185">Reference proteome</keyword>
<dbReference type="SUPFAM" id="SSF49764">
    <property type="entry name" value="HSP20-like chaperones"/>
    <property type="match status" value="1"/>
</dbReference>
<organism evidence="4 5">
    <name type="scientific">Tistlia consotensis USBA 355</name>
    <dbReference type="NCBI Taxonomy" id="560819"/>
    <lineage>
        <taxon>Bacteria</taxon>
        <taxon>Pseudomonadati</taxon>
        <taxon>Pseudomonadota</taxon>
        <taxon>Alphaproteobacteria</taxon>
        <taxon>Rhodospirillales</taxon>
        <taxon>Rhodovibrionaceae</taxon>
        <taxon>Tistlia</taxon>
    </lineage>
</organism>
<dbReference type="InterPro" id="IPR002068">
    <property type="entry name" value="A-crystallin/Hsp20_dom"/>
</dbReference>
<feature type="domain" description="SHSP" evidence="3">
    <location>
        <begin position="36"/>
        <end position="135"/>
    </location>
</feature>
<gene>
    <name evidence="4" type="ORF">SAMN05428998_14230</name>
</gene>
<dbReference type="InterPro" id="IPR008978">
    <property type="entry name" value="HSP20-like_chaperone"/>
</dbReference>
<comment type="similarity">
    <text evidence="1 2">Belongs to the small heat shock protein (HSP20) family.</text>
</comment>
<name>A0A1Y6CQ98_9PROT</name>
<dbReference type="Proteomes" id="UP000192917">
    <property type="component" value="Unassembled WGS sequence"/>
</dbReference>